<evidence type="ECO:0000256" key="13">
    <source>
        <dbReference type="ARBA" id="ARBA00023303"/>
    </source>
</evidence>
<dbReference type="PANTHER" id="PTHR45628">
    <property type="entry name" value="VOLTAGE-DEPENDENT CALCIUM CHANNEL TYPE A SUBUNIT ALPHA-1"/>
    <property type="match status" value="1"/>
</dbReference>
<keyword evidence="18" id="KW-1185">Reference proteome</keyword>
<dbReference type="Gene3D" id="1.10.238.10">
    <property type="entry name" value="EF-hand"/>
    <property type="match status" value="1"/>
</dbReference>
<feature type="transmembrane region" description="Helical" evidence="15">
    <location>
        <begin position="279"/>
        <end position="298"/>
    </location>
</feature>
<keyword evidence="8" id="KW-0851">Voltage-gated channel</keyword>
<evidence type="ECO:0000256" key="3">
    <source>
        <dbReference type="ARBA" id="ARBA00022553"/>
    </source>
</evidence>
<evidence type="ECO:0000256" key="1">
    <source>
        <dbReference type="ARBA" id="ARBA00004141"/>
    </source>
</evidence>
<keyword evidence="2" id="KW-0813">Transport</keyword>
<dbReference type="Gene3D" id="1.20.120.350">
    <property type="entry name" value="Voltage-gated potassium channels. Chain C"/>
    <property type="match status" value="1"/>
</dbReference>
<keyword evidence="7" id="KW-0106">Calcium</keyword>
<feature type="non-terminal residue" evidence="17">
    <location>
        <position position="1"/>
    </location>
</feature>
<dbReference type="SUPFAM" id="SSF81324">
    <property type="entry name" value="Voltage-gated potassium channels"/>
    <property type="match status" value="1"/>
</dbReference>
<dbReference type="Pfam" id="PF00520">
    <property type="entry name" value="Ion_trans"/>
    <property type="match status" value="1"/>
</dbReference>
<keyword evidence="3" id="KW-0597">Phosphoprotein</keyword>
<dbReference type="InterPro" id="IPR018247">
    <property type="entry name" value="EF_Hand_1_Ca_BS"/>
</dbReference>
<feature type="transmembrane region" description="Helical" evidence="15">
    <location>
        <begin position="418"/>
        <end position="439"/>
    </location>
</feature>
<keyword evidence="4" id="KW-0109">Calcium transport</keyword>
<feature type="transmembrane region" description="Helical" evidence="15">
    <location>
        <begin position="249"/>
        <end position="267"/>
    </location>
</feature>
<dbReference type="Pfam" id="PF13499">
    <property type="entry name" value="EF-hand_7"/>
    <property type="match status" value="1"/>
</dbReference>
<dbReference type="InterPro" id="IPR005821">
    <property type="entry name" value="Ion_trans_dom"/>
</dbReference>
<feature type="compositionally biased region" description="Basic and acidic residues" evidence="14">
    <location>
        <begin position="23"/>
        <end position="43"/>
    </location>
</feature>
<feature type="non-terminal residue" evidence="17">
    <location>
        <position position="640"/>
    </location>
</feature>
<keyword evidence="6 15" id="KW-0812">Transmembrane</keyword>
<keyword evidence="5" id="KW-0107">Calcium channel</keyword>
<evidence type="ECO:0000256" key="14">
    <source>
        <dbReference type="SAM" id="MobiDB-lite"/>
    </source>
</evidence>
<evidence type="ECO:0000256" key="2">
    <source>
        <dbReference type="ARBA" id="ARBA00022448"/>
    </source>
</evidence>
<keyword evidence="10" id="KW-0406">Ion transport</keyword>
<dbReference type="GO" id="GO:0005509">
    <property type="term" value="F:calcium ion binding"/>
    <property type="evidence" value="ECO:0007669"/>
    <property type="project" value="InterPro"/>
</dbReference>
<accession>A0A812K595</accession>
<evidence type="ECO:0000313" key="18">
    <source>
        <dbReference type="Proteomes" id="UP000601435"/>
    </source>
</evidence>
<dbReference type="PROSITE" id="PS50222">
    <property type="entry name" value="EF_HAND_2"/>
    <property type="match status" value="1"/>
</dbReference>
<proteinExistence type="predicted"/>
<keyword evidence="9 15" id="KW-1133">Transmembrane helix</keyword>
<dbReference type="InterPro" id="IPR050599">
    <property type="entry name" value="VDCC_alpha-1_subunit"/>
</dbReference>
<feature type="compositionally biased region" description="Basic and acidic residues" evidence="14">
    <location>
        <begin position="113"/>
        <end position="124"/>
    </location>
</feature>
<keyword evidence="11 15" id="KW-0472">Membrane</keyword>
<sequence length="640" mass="73092">DSPRIAVQDVEEVKAEISLPHETAMRHRQSDLRLQPEKPRSEAPRPSGRLAEPIRLKAKRASFAAQPRSSRRTSFADSRNERSDPESDEPQAAQPGPGRRSHDSQRSSLRSSRSSEDGVKETEARNGFNAGRGRRTLFFDKSPEEMEAMFQEALNESEEEDESHTAVSIEGGQQSCCSLAERVRNKTKQILETDFFEMFVSGLILCNVVVMCCAAQYRGLDLGYTILYPRMTSKAEDIWPGGQEALTHIDKAFTIVFFLELFLRLLVYRLSFFLLALNWLDFSVVFFSVFELLARLLYRPSEKRGEHSLGWKRLQKHQQQEEEEEEEEEEWEWEFVLRLVRLAKLARGLRVVRMARVMDSLHLLLKSIGASFSMLLWSMLLIGVIQCTAGMIIGYLVMDHLERDASQSEEVRHLIYRYYGTFSYTILTMFEVIFANWPIPCRVLVDHVDEWYSIFFIIYRCGVGFCVLNVVGAVFVQQTMKLAADDNDLFLQQQTRAAEAYTRKIKDVFTKLDMSGEGYIYMEEFVEILNTPTMSHFMAKLELESTDLLSLFKLIDVDDSGQVSLEDFMTGCQRLKGPAKSVDLALLLAHTARLNCKVDNVLQLVGGETGMEDWGYGAAGDQNLELRFLHSASTLRPSLT</sequence>
<evidence type="ECO:0000256" key="5">
    <source>
        <dbReference type="ARBA" id="ARBA00022673"/>
    </source>
</evidence>
<dbReference type="PROSITE" id="PS00018">
    <property type="entry name" value="EF_HAND_1"/>
    <property type="match status" value="1"/>
</dbReference>
<evidence type="ECO:0000259" key="16">
    <source>
        <dbReference type="PROSITE" id="PS50222"/>
    </source>
</evidence>
<comment type="caution">
    <text evidence="17">The sequence shown here is derived from an EMBL/GenBank/DDBJ whole genome shotgun (WGS) entry which is preliminary data.</text>
</comment>
<dbReference type="InterPro" id="IPR027359">
    <property type="entry name" value="Volt_channel_dom_sf"/>
</dbReference>
<reference evidence="17" key="1">
    <citation type="submission" date="2021-02" db="EMBL/GenBank/DDBJ databases">
        <authorList>
            <person name="Dougan E. K."/>
            <person name="Rhodes N."/>
            <person name="Thang M."/>
            <person name="Chan C."/>
        </authorList>
    </citation>
    <scope>NUCLEOTIDE SEQUENCE</scope>
</reference>
<evidence type="ECO:0000256" key="8">
    <source>
        <dbReference type="ARBA" id="ARBA00022882"/>
    </source>
</evidence>
<dbReference type="SUPFAM" id="SSF47473">
    <property type="entry name" value="EF-hand"/>
    <property type="match status" value="1"/>
</dbReference>
<dbReference type="GO" id="GO:0098703">
    <property type="term" value="P:calcium ion import across plasma membrane"/>
    <property type="evidence" value="ECO:0007669"/>
    <property type="project" value="TreeGrafter"/>
</dbReference>
<evidence type="ECO:0000256" key="9">
    <source>
        <dbReference type="ARBA" id="ARBA00022989"/>
    </source>
</evidence>
<keyword evidence="13" id="KW-0407">Ion channel</keyword>
<dbReference type="GO" id="GO:0005891">
    <property type="term" value="C:voltage-gated calcium channel complex"/>
    <property type="evidence" value="ECO:0007669"/>
    <property type="project" value="TreeGrafter"/>
</dbReference>
<keyword evidence="12" id="KW-0325">Glycoprotein</keyword>
<dbReference type="GO" id="GO:0008331">
    <property type="term" value="F:high voltage-gated calcium channel activity"/>
    <property type="evidence" value="ECO:0007669"/>
    <property type="project" value="TreeGrafter"/>
</dbReference>
<gene>
    <name evidence="17" type="ORF">SNEC2469_LOCUS2603</name>
</gene>
<organism evidence="17 18">
    <name type="scientific">Symbiodinium necroappetens</name>
    <dbReference type="NCBI Taxonomy" id="1628268"/>
    <lineage>
        <taxon>Eukaryota</taxon>
        <taxon>Sar</taxon>
        <taxon>Alveolata</taxon>
        <taxon>Dinophyceae</taxon>
        <taxon>Suessiales</taxon>
        <taxon>Symbiodiniaceae</taxon>
        <taxon>Symbiodinium</taxon>
    </lineage>
</organism>
<evidence type="ECO:0000256" key="4">
    <source>
        <dbReference type="ARBA" id="ARBA00022568"/>
    </source>
</evidence>
<feature type="transmembrane region" description="Helical" evidence="15">
    <location>
        <begin position="374"/>
        <end position="397"/>
    </location>
</feature>
<comment type="subcellular location">
    <subcellularLocation>
        <location evidence="1">Membrane</location>
        <topology evidence="1">Multi-pass membrane protein</topology>
    </subcellularLocation>
</comment>
<dbReference type="Gene3D" id="1.10.287.70">
    <property type="match status" value="1"/>
</dbReference>
<evidence type="ECO:0000256" key="15">
    <source>
        <dbReference type="SAM" id="Phobius"/>
    </source>
</evidence>
<evidence type="ECO:0000313" key="17">
    <source>
        <dbReference type="EMBL" id="CAE7217661.1"/>
    </source>
</evidence>
<dbReference type="InterPro" id="IPR002048">
    <property type="entry name" value="EF_hand_dom"/>
</dbReference>
<feature type="region of interest" description="Disordered" evidence="14">
    <location>
        <begin position="16"/>
        <end position="135"/>
    </location>
</feature>
<dbReference type="SMART" id="SM00054">
    <property type="entry name" value="EFh"/>
    <property type="match status" value="2"/>
</dbReference>
<feature type="domain" description="EF-hand" evidence="16">
    <location>
        <begin position="543"/>
        <end position="578"/>
    </location>
</feature>
<dbReference type="AlphaFoldDB" id="A0A812K595"/>
<feature type="transmembrane region" description="Helical" evidence="15">
    <location>
        <begin position="195"/>
        <end position="217"/>
    </location>
</feature>
<evidence type="ECO:0000256" key="6">
    <source>
        <dbReference type="ARBA" id="ARBA00022692"/>
    </source>
</evidence>
<evidence type="ECO:0000256" key="10">
    <source>
        <dbReference type="ARBA" id="ARBA00023065"/>
    </source>
</evidence>
<dbReference type="EMBL" id="CAJNJA010006929">
    <property type="protein sequence ID" value="CAE7217661.1"/>
    <property type="molecule type" value="Genomic_DNA"/>
</dbReference>
<dbReference type="OrthoDB" id="430995at2759"/>
<evidence type="ECO:0000256" key="7">
    <source>
        <dbReference type="ARBA" id="ARBA00022837"/>
    </source>
</evidence>
<evidence type="ECO:0000256" key="12">
    <source>
        <dbReference type="ARBA" id="ARBA00023180"/>
    </source>
</evidence>
<dbReference type="Proteomes" id="UP000601435">
    <property type="component" value="Unassembled WGS sequence"/>
</dbReference>
<protein>
    <recommendedName>
        <fullName evidence="16">EF-hand domain-containing protein</fullName>
    </recommendedName>
</protein>
<dbReference type="PANTHER" id="PTHR45628:SF7">
    <property type="entry name" value="VOLTAGE-DEPENDENT CALCIUM CHANNEL TYPE A SUBUNIT ALPHA-1"/>
    <property type="match status" value="1"/>
</dbReference>
<dbReference type="InterPro" id="IPR011992">
    <property type="entry name" value="EF-hand-dom_pair"/>
</dbReference>
<name>A0A812K595_9DINO</name>
<feature type="transmembrane region" description="Helical" evidence="15">
    <location>
        <begin position="451"/>
        <end position="476"/>
    </location>
</feature>
<evidence type="ECO:0000256" key="11">
    <source>
        <dbReference type="ARBA" id="ARBA00023136"/>
    </source>
</evidence>